<evidence type="ECO:0000256" key="4">
    <source>
        <dbReference type="ARBA" id="ARBA00022737"/>
    </source>
</evidence>
<comment type="function">
    <text evidence="7">Required to prevent the misactivation of serine (Ser) with tRNA(Ala) by promoting the hydrolysis of Ser-mischarged tRNA(Ala), thereby playing a role in translational fidelity. Binds directly to the catalytic domain of AARS/AlaRS and captures Ser that is misactivated by AARS/AlaRS, preventing the charging of Ser adenylates to tRNA(Ala) and precluding Ser misincorporation in nascent peptides.</text>
</comment>
<dbReference type="GeneTree" id="ENSGT00940000153969"/>
<dbReference type="Ensembl" id="ENSOKIT00005108369.1">
    <property type="protein sequence ID" value="ENSOKIP00005101109.1"/>
    <property type="gene ID" value="ENSOKIG00005044492.1"/>
</dbReference>
<proteinExistence type="predicted"/>
<sequence length="298" mass="32568">MLPVMATWTAILVKEIGMDIELYNTRQQKSSAYEAASMGQGCLRTPLMMACTRRNLGMIQELLSHEADPMLKNKDGWNSFHIACRKGDPAVIQHLLLANPEVWRTESKTLRTPLHTAAMHGCEEVVSILAQRCGYVPDGRDSCGVTPFMDAVRNGHISVAKLLLEKHQATPTAADIPGAQSVHHVAVTAQEEALEFLVRDLGVDVNQTATDMQLTSLHYAAKEGHTGTIKALLTLGAGTEQLFIWRVQDSMQMRSGQSYILQLGLVGVVDASGTTAQQLAKKTDVLRVFECDLTSTTV</sequence>
<evidence type="ECO:0000256" key="3">
    <source>
        <dbReference type="ARBA" id="ARBA00022490"/>
    </source>
</evidence>
<accession>A0A8C7KH28</accession>
<dbReference type="Gene3D" id="1.25.40.20">
    <property type="entry name" value="Ankyrin repeat-containing domain"/>
    <property type="match status" value="1"/>
</dbReference>
<feature type="repeat" description="ANK" evidence="10">
    <location>
        <begin position="212"/>
        <end position="237"/>
    </location>
</feature>
<name>A0A8C7KH28_ONCKI</name>
<dbReference type="SUPFAM" id="SSF48403">
    <property type="entry name" value="Ankyrin repeat"/>
    <property type="match status" value="1"/>
</dbReference>
<evidence type="ECO:0000256" key="8">
    <source>
        <dbReference type="ARBA" id="ARBA00062703"/>
    </source>
</evidence>
<dbReference type="PROSITE" id="PS50088">
    <property type="entry name" value="ANK_REPEAT"/>
    <property type="match status" value="1"/>
</dbReference>
<keyword evidence="12" id="KW-1185">Reference proteome</keyword>
<dbReference type="GO" id="GO:0005737">
    <property type="term" value="C:cytoplasm"/>
    <property type="evidence" value="ECO:0007669"/>
    <property type="project" value="UniProtKB-SubCell"/>
</dbReference>
<gene>
    <name evidence="11" type="primary">ANKRD16</name>
    <name evidence="11" type="synonym">LOC109896386</name>
</gene>
<evidence type="ECO:0000256" key="5">
    <source>
        <dbReference type="ARBA" id="ARBA00023043"/>
    </source>
</evidence>
<comment type="subunit">
    <text evidence="8">Interacts with AARS; the interaction is direct.</text>
</comment>
<dbReference type="PANTHER" id="PTHR24198:SF185">
    <property type="entry name" value="ANKYRIN-3"/>
    <property type="match status" value="1"/>
</dbReference>
<dbReference type="InterPro" id="IPR036770">
    <property type="entry name" value="Ankyrin_rpt-contain_sf"/>
</dbReference>
<evidence type="ECO:0000256" key="2">
    <source>
        <dbReference type="ARBA" id="ARBA00004496"/>
    </source>
</evidence>
<reference evidence="11" key="1">
    <citation type="submission" date="2025-08" db="UniProtKB">
        <authorList>
            <consortium name="Ensembl"/>
        </authorList>
    </citation>
    <scope>IDENTIFICATION</scope>
</reference>
<keyword evidence="6" id="KW-0539">Nucleus</keyword>
<dbReference type="SMART" id="SM00248">
    <property type="entry name" value="ANK"/>
    <property type="match status" value="6"/>
</dbReference>
<evidence type="ECO:0000313" key="11">
    <source>
        <dbReference type="Ensembl" id="ENSOKIP00005101109.1"/>
    </source>
</evidence>
<dbReference type="Pfam" id="PF12796">
    <property type="entry name" value="Ank_2"/>
    <property type="match status" value="1"/>
</dbReference>
<dbReference type="AlphaFoldDB" id="A0A8C7KH28"/>
<reference evidence="11" key="2">
    <citation type="submission" date="2025-09" db="UniProtKB">
        <authorList>
            <consortium name="Ensembl"/>
        </authorList>
    </citation>
    <scope>IDENTIFICATION</scope>
</reference>
<evidence type="ECO:0000313" key="12">
    <source>
        <dbReference type="Proteomes" id="UP000694557"/>
    </source>
</evidence>
<dbReference type="FunFam" id="1.25.40.20:FF:000336">
    <property type="entry name" value="Ankyrin repeat domain-containing protein 16"/>
    <property type="match status" value="1"/>
</dbReference>
<evidence type="ECO:0000256" key="1">
    <source>
        <dbReference type="ARBA" id="ARBA00004123"/>
    </source>
</evidence>
<comment type="subcellular location">
    <subcellularLocation>
        <location evidence="2">Cytoplasm</location>
    </subcellularLocation>
    <subcellularLocation>
        <location evidence="1">Nucleus</location>
    </subcellularLocation>
</comment>
<dbReference type="InterPro" id="IPR002110">
    <property type="entry name" value="Ankyrin_rpt"/>
</dbReference>
<evidence type="ECO:0000256" key="10">
    <source>
        <dbReference type="PROSITE-ProRule" id="PRU00023"/>
    </source>
</evidence>
<evidence type="ECO:0000256" key="7">
    <source>
        <dbReference type="ARBA" id="ARBA00053725"/>
    </source>
</evidence>
<keyword evidence="3" id="KW-0963">Cytoplasm</keyword>
<dbReference type="Pfam" id="PF00023">
    <property type="entry name" value="Ank"/>
    <property type="match status" value="1"/>
</dbReference>
<dbReference type="GO" id="GO:0005634">
    <property type="term" value="C:nucleus"/>
    <property type="evidence" value="ECO:0007669"/>
    <property type="project" value="UniProtKB-SubCell"/>
</dbReference>
<dbReference type="Pfam" id="PF13857">
    <property type="entry name" value="Ank_5"/>
    <property type="match status" value="1"/>
</dbReference>
<dbReference type="KEGG" id="oki:109896386"/>
<evidence type="ECO:0000256" key="9">
    <source>
        <dbReference type="ARBA" id="ARBA00067264"/>
    </source>
</evidence>
<protein>
    <recommendedName>
        <fullName evidence="9">Ankyrin repeat domain-containing protein 16</fullName>
    </recommendedName>
</protein>
<dbReference type="PROSITE" id="PS50297">
    <property type="entry name" value="ANK_REP_REGION"/>
    <property type="match status" value="1"/>
</dbReference>
<keyword evidence="4" id="KW-0677">Repeat</keyword>
<dbReference type="PANTHER" id="PTHR24198">
    <property type="entry name" value="ANKYRIN REPEAT AND PROTEIN KINASE DOMAIN-CONTAINING PROTEIN"/>
    <property type="match status" value="1"/>
</dbReference>
<organism evidence="11 12">
    <name type="scientific">Oncorhynchus kisutch</name>
    <name type="common">Coho salmon</name>
    <name type="synonym">Salmo kisutch</name>
    <dbReference type="NCBI Taxonomy" id="8019"/>
    <lineage>
        <taxon>Eukaryota</taxon>
        <taxon>Metazoa</taxon>
        <taxon>Chordata</taxon>
        <taxon>Craniata</taxon>
        <taxon>Vertebrata</taxon>
        <taxon>Euteleostomi</taxon>
        <taxon>Actinopterygii</taxon>
        <taxon>Neopterygii</taxon>
        <taxon>Teleostei</taxon>
        <taxon>Protacanthopterygii</taxon>
        <taxon>Salmoniformes</taxon>
        <taxon>Salmonidae</taxon>
        <taxon>Salmoninae</taxon>
        <taxon>Oncorhynchus</taxon>
    </lineage>
</organism>
<keyword evidence="5 10" id="KW-0040">ANK repeat</keyword>
<evidence type="ECO:0000256" key="6">
    <source>
        <dbReference type="ARBA" id="ARBA00023242"/>
    </source>
</evidence>
<dbReference type="Proteomes" id="UP000694557">
    <property type="component" value="Unassembled WGS sequence"/>
</dbReference>